<dbReference type="GO" id="GO:0006631">
    <property type="term" value="P:fatty acid metabolic process"/>
    <property type="evidence" value="ECO:0007669"/>
    <property type="project" value="TreeGrafter"/>
</dbReference>
<dbReference type="Proteomes" id="UP000265631">
    <property type="component" value="Unassembled WGS sequence"/>
</dbReference>
<dbReference type="InterPro" id="IPR045851">
    <property type="entry name" value="AMP-bd_C_sf"/>
</dbReference>
<dbReference type="PANTHER" id="PTHR43201:SF8">
    <property type="entry name" value="ACYL-COA SYNTHETASE FAMILY MEMBER 3"/>
    <property type="match status" value="1"/>
</dbReference>
<keyword evidence="6" id="KW-0436">Ligase</keyword>
<evidence type="ECO:0000256" key="2">
    <source>
        <dbReference type="SAM" id="Phobius"/>
    </source>
</evidence>
<feature type="domain" description="AMP-dependent synthetase/ligase" evidence="3">
    <location>
        <begin position="38"/>
        <end position="392"/>
    </location>
</feature>
<accession>A0A395MIC7</accession>
<name>A0A395MIC7_9HYPO</name>
<keyword evidence="2" id="KW-0812">Transmembrane</keyword>
<evidence type="ECO:0000259" key="3">
    <source>
        <dbReference type="Pfam" id="PF00501"/>
    </source>
</evidence>
<evidence type="ECO:0000259" key="5">
    <source>
        <dbReference type="Pfam" id="PF13193"/>
    </source>
</evidence>
<dbReference type="Pfam" id="PF00561">
    <property type="entry name" value="Abhydrolase_1"/>
    <property type="match status" value="1"/>
</dbReference>
<dbReference type="InterPro" id="IPR000073">
    <property type="entry name" value="AB_hydrolase_1"/>
</dbReference>
<dbReference type="Pfam" id="PF13193">
    <property type="entry name" value="AMP-binding_C"/>
    <property type="match status" value="1"/>
</dbReference>
<reference evidence="6 7" key="1">
    <citation type="journal article" date="2018" name="PLoS Pathog.">
        <title>Evolution of structural diversity of trichothecenes, a family of toxins produced by plant pathogenic and entomopathogenic fungi.</title>
        <authorList>
            <person name="Proctor R.H."/>
            <person name="McCormick S.P."/>
            <person name="Kim H.S."/>
            <person name="Cardoza R.E."/>
            <person name="Stanley A.M."/>
            <person name="Lindo L."/>
            <person name="Kelly A."/>
            <person name="Brown D.W."/>
            <person name="Lee T."/>
            <person name="Vaughan M.M."/>
            <person name="Alexander N.J."/>
            <person name="Busman M."/>
            <person name="Gutierrez S."/>
        </authorList>
    </citation>
    <scope>NUCLEOTIDE SEQUENCE [LARGE SCALE GENOMIC DNA]</scope>
    <source>
        <strain evidence="6 7">NRRL 13405</strain>
    </source>
</reference>
<dbReference type="Gene3D" id="3.30.300.30">
    <property type="match status" value="1"/>
</dbReference>
<dbReference type="InterPro" id="IPR042099">
    <property type="entry name" value="ANL_N_sf"/>
</dbReference>
<dbReference type="SUPFAM" id="SSF53474">
    <property type="entry name" value="alpha/beta-Hydrolases"/>
    <property type="match status" value="1"/>
</dbReference>
<dbReference type="SUPFAM" id="SSF56801">
    <property type="entry name" value="Acetyl-CoA synthetase-like"/>
    <property type="match status" value="1"/>
</dbReference>
<sequence>MTATTNTDRTQMVPSHDGLHVLPNNPLFTRLLRHAHRNCIALKDRQLGVSKTYGELLDAVLVFREVLREALPSKVQRRLSNGNEVYVGVLAAGGYEFTVAVLAVLALGAAVVPMFPTAPADEVVYYATKSQQVAILSTSATSQLAQDVAHRCGIVQLSILPNLPRTTRLEPHDISLSSNSPQDPREPGVVIFTSGTTGKPKGVVLRRTYTHEGAISVGDSYGVTHTDVLLHTLPVHHQTGLGTSFFPFLNAGACIEFHGKFDAATVLQRWLQGGLTVFSAVPTIYMRLKWFIEQLPEREQIPYKQSAGQFRAFLCGSSALQEHVQDFWTESMGRSILPRYGATEIPGCLRVSVDLHDAPKGSVGQAMPGVELKISPEGELLVKTPNMFAKYLMDPEATKNAHDDDGWYKTGDIARREGNFYFIVGRASVDIIKSGGYKISALDVERACLTLPYVNEAMVVGVEDEEFGQRVGAVLAVKNVNATDVSLADVREILRNQLAGYKLPTVLRVLEGELPKGNTGKVQKKILGPKLVPSPGYEQIPEVQFLCGRLTSPDICRRKVHSGYAILLCSVMSIAANAEHRTWAYLFQLGQQFSPQNILKLILVAEVKCIRADYHHKSSYTTTNMATPTSFTVTKGPITIEALDQGTGPVIVILPSLARGANDYDVVAPILTKAGFRVIRPQPRGIGRSNGPMGKLTLHDFAADVAMVLDHINSGPSVIVGHAWGSQPARMLAVDRPDLVRGVVMAAASAGKLPPGSTEKPFSRLRTEIDGSGDMTLPESKRLEYLQAAFFGPEGNPRLWLDGWNEAAHHAQAHARIYTPVEEYFSAGETIPILDLQAEHDAVVAKDVMKPCLGDRVEVQVIKGAGHAMAPEQPEAMANAIINFVKKI</sequence>
<dbReference type="PROSITE" id="PS00455">
    <property type="entry name" value="AMP_BINDING"/>
    <property type="match status" value="1"/>
</dbReference>
<feature type="transmembrane region" description="Helical" evidence="2">
    <location>
        <begin position="85"/>
        <end position="112"/>
    </location>
</feature>
<protein>
    <submittedName>
        <fullName evidence="6">Malonate--coa ligase</fullName>
    </submittedName>
</protein>
<evidence type="ECO:0000313" key="6">
    <source>
        <dbReference type="EMBL" id="RFN47013.1"/>
    </source>
</evidence>
<dbReference type="InterPro" id="IPR020845">
    <property type="entry name" value="AMP-binding_CS"/>
</dbReference>
<keyword evidence="2" id="KW-1133">Transmembrane helix</keyword>
<comment type="caution">
    <text evidence="6">The sequence shown here is derived from an EMBL/GenBank/DDBJ whole genome shotgun (WGS) entry which is preliminary data.</text>
</comment>
<dbReference type="InterPro" id="IPR000873">
    <property type="entry name" value="AMP-dep_synth/lig_dom"/>
</dbReference>
<feature type="domain" description="AB hydrolase-1" evidence="4">
    <location>
        <begin position="649"/>
        <end position="867"/>
    </location>
</feature>
<dbReference type="InterPro" id="IPR029058">
    <property type="entry name" value="AB_hydrolase_fold"/>
</dbReference>
<keyword evidence="2" id="KW-0472">Membrane</keyword>
<organism evidence="6 7">
    <name type="scientific">Fusarium flagelliforme</name>
    <dbReference type="NCBI Taxonomy" id="2675880"/>
    <lineage>
        <taxon>Eukaryota</taxon>
        <taxon>Fungi</taxon>
        <taxon>Dikarya</taxon>
        <taxon>Ascomycota</taxon>
        <taxon>Pezizomycotina</taxon>
        <taxon>Sordariomycetes</taxon>
        <taxon>Hypocreomycetidae</taxon>
        <taxon>Hypocreales</taxon>
        <taxon>Nectriaceae</taxon>
        <taxon>Fusarium</taxon>
        <taxon>Fusarium incarnatum-equiseti species complex</taxon>
    </lineage>
</organism>
<proteinExistence type="inferred from homology"/>
<dbReference type="GO" id="GO:0031956">
    <property type="term" value="F:medium-chain fatty acid-CoA ligase activity"/>
    <property type="evidence" value="ECO:0007669"/>
    <property type="project" value="TreeGrafter"/>
</dbReference>
<comment type="similarity">
    <text evidence="1">Belongs to the ATP-dependent AMP-binding enzyme family.</text>
</comment>
<evidence type="ECO:0000259" key="4">
    <source>
        <dbReference type="Pfam" id="PF00561"/>
    </source>
</evidence>
<evidence type="ECO:0000256" key="1">
    <source>
        <dbReference type="ARBA" id="ARBA00006432"/>
    </source>
</evidence>
<evidence type="ECO:0000313" key="7">
    <source>
        <dbReference type="Proteomes" id="UP000265631"/>
    </source>
</evidence>
<feature type="domain" description="AMP-binding enzyme C-terminal" evidence="5">
    <location>
        <begin position="444"/>
        <end position="521"/>
    </location>
</feature>
<dbReference type="EMBL" id="PXXK01000275">
    <property type="protein sequence ID" value="RFN47013.1"/>
    <property type="molecule type" value="Genomic_DNA"/>
</dbReference>
<dbReference type="Gene3D" id="3.40.50.1820">
    <property type="entry name" value="alpha/beta hydrolase"/>
    <property type="match status" value="1"/>
</dbReference>
<dbReference type="Pfam" id="PF00501">
    <property type="entry name" value="AMP-binding"/>
    <property type="match status" value="1"/>
</dbReference>
<dbReference type="PANTHER" id="PTHR43201">
    <property type="entry name" value="ACYL-COA SYNTHETASE"/>
    <property type="match status" value="1"/>
</dbReference>
<keyword evidence="7" id="KW-1185">Reference proteome</keyword>
<dbReference type="STRING" id="2594813.A0A395MIC7"/>
<dbReference type="InterPro" id="IPR025110">
    <property type="entry name" value="AMP-bd_C"/>
</dbReference>
<dbReference type="Gene3D" id="3.40.50.12780">
    <property type="entry name" value="N-terminal domain of ligase-like"/>
    <property type="match status" value="1"/>
</dbReference>
<gene>
    <name evidence="6" type="ORF">FIE12Z_8739</name>
</gene>
<dbReference type="AlphaFoldDB" id="A0A395MIC7"/>